<evidence type="ECO:0000313" key="2">
    <source>
        <dbReference type="Ensembl" id="ENSPTXP00000016120.1"/>
    </source>
</evidence>
<dbReference type="GeneID" id="113447097"/>
<dbReference type="Pfam" id="PF02686">
    <property type="entry name" value="GatC"/>
    <property type="match status" value="1"/>
</dbReference>
<keyword evidence="1" id="KW-0547">Nucleotide-binding</keyword>
<keyword evidence="1" id="KW-0496">Mitochondrion</keyword>
<dbReference type="OMA" id="RCAKRTD"/>
<evidence type="ECO:0000313" key="3">
    <source>
        <dbReference type="Proteomes" id="UP000472273"/>
    </source>
</evidence>
<organism evidence="2 3">
    <name type="scientific">Pseudonaja textilis</name>
    <name type="common">Eastern brown snake</name>
    <dbReference type="NCBI Taxonomy" id="8673"/>
    <lineage>
        <taxon>Eukaryota</taxon>
        <taxon>Metazoa</taxon>
        <taxon>Chordata</taxon>
        <taxon>Craniata</taxon>
        <taxon>Vertebrata</taxon>
        <taxon>Euteleostomi</taxon>
        <taxon>Lepidosauria</taxon>
        <taxon>Squamata</taxon>
        <taxon>Bifurcata</taxon>
        <taxon>Unidentata</taxon>
        <taxon>Episquamata</taxon>
        <taxon>Toxicofera</taxon>
        <taxon>Serpentes</taxon>
        <taxon>Colubroidea</taxon>
        <taxon>Elapidae</taxon>
        <taxon>Hydrophiinae</taxon>
        <taxon>Pseudonaja</taxon>
    </lineage>
</organism>
<dbReference type="SUPFAM" id="SSF141000">
    <property type="entry name" value="Glu-tRNAGln amidotransferase C subunit"/>
    <property type="match status" value="1"/>
</dbReference>
<evidence type="ECO:0000256" key="1">
    <source>
        <dbReference type="HAMAP-Rule" id="MF_03149"/>
    </source>
</evidence>
<dbReference type="PANTHER" id="PTHR15004">
    <property type="entry name" value="GLUTAMYL-TRNA(GLN) AMIDOTRANSFERASE SUBUNIT C, MITOCHONDRIAL"/>
    <property type="match status" value="1"/>
</dbReference>
<protein>
    <recommendedName>
        <fullName evidence="1">Glutamyl-tRNA(Gln) amidotransferase subunit C, mitochondrial</fullName>
        <shortName evidence="1">Glu-AdT subunit C</shortName>
        <ecNumber evidence="1">6.3.5.-</ecNumber>
    </recommendedName>
</protein>
<dbReference type="GO" id="GO:0005739">
    <property type="term" value="C:mitochondrion"/>
    <property type="evidence" value="ECO:0007669"/>
    <property type="project" value="UniProtKB-SubCell"/>
</dbReference>
<dbReference type="EC" id="6.3.5.-" evidence="1"/>
<dbReference type="Ensembl" id="ENSPTXT00000016611.1">
    <property type="protein sequence ID" value="ENSPTXP00000016120.1"/>
    <property type="gene ID" value="ENSPTXG00000011143.1"/>
</dbReference>
<comment type="similarity">
    <text evidence="1">Belongs to the GatC family.</text>
</comment>
<dbReference type="PANTHER" id="PTHR15004:SF0">
    <property type="entry name" value="GLUTAMYL-TRNA(GLN) AMIDOTRANSFERASE SUBUNIT C, MITOCHONDRIAL"/>
    <property type="match status" value="1"/>
</dbReference>
<name>A0A670YWG7_PSETE</name>
<dbReference type="OrthoDB" id="5394539at2759"/>
<accession>A0A670YWG7</accession>
<comment type="catalytic activity">
    <reaction evidence="1">
        <text>L-glutamyl-tRNA(Gln) + L-glutamine + ATP + H2O = L-glutaminyl-tRNA(Gln) + L-glutamate + ADP + phosphate + H(+)</text>
        <dbReference type="Rhea" id="RHEA:17521"/>
        <dbReference type="Rhea" id="RHEA-COMP:9681"/>
        <dbReference type="Rhea" id="RHEA-COMP:9684"/>
        <dbReference type="ChEBI" id="CHEBI:15377"/>
        <dbReference type="ChEBI" id="CHEBI:15378"/>
        <dbReference type="ChEBI" id="CHEBI:29985"/>
        <dbReference type="ChEBI" id="CHEBI:30616"/>
        <dbReference type="ChEBI" id="CHEBI:43474"/>
        <dbReference type="ChEBI" id="CHEBI:58359"/>
        <dbReference type="ChEBI" id="CHEBI:78520"/>
        <dbReference type="ChEBI" id="CHEBI:78521"/>
        <dbReference type="ChEBI" id="CHEBI:456216"/>
    </reaction>
</comment>
<comment type="subcellular location">
    <subcellularLocation>
        <location evidence="1">Mitochondrion</location>
    </subcellularLocation>
</comment>
<dbReference type="NCBIfam" id="TIGR00135">
    <property type="entry name" value="gatC"/>
    <property type="match status" value="1"/>
</dbReference>
<gene>
    <name evidence="1 2" type="primary">GATC</name>
</gene>
<dbReference type="GO" id="GO:0005524">
    <property type="term" value="F:ATP binding"/>
    <property type="evidence" value="ECO:0007669"/>
    <property type="project" value="UniProtKB-KW"/>
</dbReference>
<keyword evidence="3" id="KW-1185">Reference proteome</keyword>
<dbReference type="CTD" id="283459"/>
<dbReference type="GO" id="GO:0070681">
    <property type="term" value="P:glutaminyl-tRNAGln biosynthesis via transamidation"/>
    <property type="evidence" value="ECO:0007669"/>
    <property type="project" value="UniProtKB-UniRule"/>
</dbReference>
<dbReference type="Proteomes" id="UP000472273">
    <property type="component" value="Unplaced"/>
</dbReference>
<dbReference type="InterPro" id="IPR036113">
    <property type="entry name" value="Asp/Glu-ADT_sf_sub_c"/>
</dbReference>
<dbReference type="GO" id="GO:0032543">
    <property type="term" value="P:mitochondrial translation"/>
    <property type="evidence" value="ECO:0007669"/>
    <property type="project" value="UniProtKB-UniRule"/>
</dbReference>
<keyword evidence="1" id="KW-0648">Protein biosynthesis</keyword>
<dbReference type="HAMAP" id="MF_00122">
    <property type="entry name" value="GatC"/>
    <property type="match status" value="1"/>
</dbReference>
<comment type="function">
    <text evidence="1">Allows the formation of correctly charged Gln-tRNA(Gln) through the transamidation of misacylated Glu-tRNA(Gln) in the mitochondria. The reaction takes place in the presence of glutamine and ATP through an activated gamma-phospho-Glu-tRNA(Gln).</text>
</comment>
<dbReference type="AlphaFoldDB" id="A0A670YWG7"/>
<reference evidence="2" key="2">
    <citation type="submission" date="2025-09" db="UniProtKB">
        <authorList>
            <consortium name="Ensembl"/>
        </authorList>
    </citation>
    <scope>IDENTIFICATION</scope>
</reference>
<dbReference type="GO" id="GO:0030956">
    <property type="term" value="C:glutamyl-tRNA(Gln) amidotransferase complex"/>
    <property type="evidence" value="ECO:0007669"/>
    <property type="project" value="UniProtKB-UniRule"/>
</dbReference>
<comment type="subunit">
    <text evidence="1">Subunit of the heterotrimeric GatCAB amidotransferase (AdT) complex, composed of A (QRSL1), B (GATB) and C (GATC) subunits.</text>
</comment>
<keyword evidence="1" id="KW-0436">Ligase</keyword>
<sequence>MFGCRWARRGCWRPLRSALGCRGASSAEDAGSGRQAKITLELLDHLERLALVDFRNWEGVRRLESAVEFAEQLQAVNTDGIEPMESVLEDRHLYLREDSISEGNCAEELLKKAAKTVEGYFIAPPGNIPLPKVEERNTFLHKEDS</sequence>
<keyword evidence="1" id="KW-0067">ATP-binding</keyword>
<dbReference type="GO" id="GO:0050567">
    <property type="term" value="F:glutaminyl-tRNA synthase (glutamine-hydrolyzing) activity"/>
    <property type="evidence" value="ECO:0007669"/>
    <property type="project" value="UniProtKB-UniRule"/>
</dbReference>
<dbReference type="KEGG" id="ptex:113447097"/>
<dbReference type="RefSeq" id="XP_026572892.1">
    <property type="nucleotide sequence ID" value="XM_026717107.1"/>
</dbReference>
<dbReference type="GO" id="GO:0006450">
    <property type="term" value="P:regulation of translational fidelity"/>
    <property type="evidence" value="ECO:0007669"/>
    <property type="project" value="InterPro"/>
</dbReference>
<proteinExistence type="inferred from homology"/>
<dbReference type="InterPro" id="IPR003837">
    <property type="entry name" value="GatC"/>
</dbReference>
<reference evidence="2" key="1">
    <citation type="submission" date="2025-08" db="UniProtKB">
        <authorList>
            <consortium name="Ensembl"/>
        </authorList>
    </citation>
    <scope>IDENTIFICATION</scope>
</reference>
<dbReference type="GeneTree" id="ENSGT00390000018351"/>